<feature type="signal peptide" evidence="1">
    <location>
        <begin position="1"/>
        <end position="24"/>
    </location>
</feature>
<name>A0A974SB87_9BACL</name>
<dbReference type="AlphaFoldDB" id="A0A974SB87"/>
<feature type="chain" id="PRO_5038122510" evidence="1">
    <location>
        <begin position="25"/>
        <end position="364"/>
    </location>
</feature>
<keyword evidence="1" id="KW-0732">Signal</keyword>
<sequence length="364" mass="40232">MKFRYGTLILLLILLAYFNEPALATAESTTVESLNNLKTYYQYDVGGAKLSYTLTPYNTVYCVYDANGNMLRTVQSAKPALFTSSALTSWDVYKLGDGNSGSIWSSHGHPVDQGPEWVAVDLGDVHFIGGISLTPRSTLSFPKDFRLQSSTDAVNWTDIPGQTYTSYSNNGNIQNFTFNNSIAARYVRVLATKLGKDDAGNYYFQLGEFDVHLIKITASSSLQGWPVSRLIDGNNSSIWSSNASDNEASIEWIAADAGDTTFISGISLTPRSTLSFPKDFKLQYSLDAVNWTDIPGQIYTNYANNGNVQTFSFDSSVIGRYVRIYATKLGKDDGGRYYFQLGNLHCIIRRSLPHPVCPDGQWPG</sequence>
<dbReference type="InterPro" id="IPR000421">
    <property type="entry name" value="FA58C"/>
</dbReference>
<dbReference type="Proteomes" id="UP000595841">
    <property type="component" value="Chromosome"/>
</dbReference>
<protein>
    <submittedName>
        <fullName evidence="3">Discoidin domain-containing protein</fullName>
    </submittedName>
</protein>
<accession>A0A974SB87</accession>
<feature type="domain" description="F5/8 type C" evidence="2">
    <location>
        <begin position="62"/>
        <end position="209"/>
    </location>
</feature>
<dbReference type="PROSITE" id="PS50022">
    <property type="entry name" value="FA58C_3"/>
    <property type="match status" value="2"/>
</dbReference>
<evidence type="ECO:0000259" key="2">
    <source>
        <dbReference type="PROSITE" id="PS50022"/>
    </source>
</evidence>
<evidence type="ECO:0000313" key="4">
    <source>
        <dbReference type="Proteomes" id="UP000595841"/>
    </source>
</evidence>
<dbReference type="InterPro" id="IPR008979">
    <property type="entry name" value="Galactose-bd-like_sf"/>
</dbReference>
<dbReference type="Gene3D" id="2.60.120.260">
    <property type="entry name" value="Galactose-binding domain-like"/>
    <property type="match status" value="2"/>
</dbReference>
<dbReference type="Pfam" id="PF00754">
    <property type="entry name" value="F5_F8_type_C"/>
    <property type="match status" value="2"/>
</dbReference>
<evidence type="ECO:0000313" key="3">
    <source>
        <dbReference type="EMBL" id="QQZ58886.1"/>
    </source>
</evidence>
<dbReference type="RefSeq" id="WP_202676319.1">
    <property type="nucleotide sequence ID" value="NZ_CP068595.1"/>
</dbReference>
<organism evidence="3 4">
    <name type="scientific">Paenibacillus sonchi</name>
    <dbReference type="NCBI Taxonomy" id="373687"/>
    <lineage>
        <taxon>Bacteria</taxon>
        <taxon>Bacillati</taxon>
        <taxon>Bacillota</taxon>
        <taxon>Bacilli</taxon>
        <taxon>Bacillales</taxon>
        <taxon>Paenibacillaceae</taxon>
        <taxon>Paenibacillus</taxon>
        <taxon>Paenibacillus sonchi group</taxon>
    </lineage>
</organism>
<dbReference type="SUPFAM" id="SSF49785">
    <property type="entry name" value="Galactose-binding domain-like"/>
    <property type="match status" value="2"/>
</dbReference>
<dbReference type="KEGG" id="pson:JI735_19335"/>
<keyword evidence="4" id="KW-1185">Reference proteome</keyword>
<evidence type="ECO:0000256" key="1">
    <source>
        <dbReference type="SAM" id="SignalP"/>
    </source>
</evidence>
<dbReference type="PANTHER" id="PTHR24543">
    <property type="entry name" value="MULTICOPPER OXIDASE-RELATED"/>
    <property type="match status" value="1"/>
</dbReference>
<gene>
    <name evidence="3" type="ORF">JI735_19335</name>
</gene>
<feature type="domain" description="F5/8 type C" evidence="2">
    <location>
        <begin position="228"/>
        <end position="346"/>
    </location>
</feature>
<reference evidence="3 4" key="1">
    <citation type="submission" date="2021-01" db="EMBL/GenBank/DDBJ databases">
        <title>Whole genome sequence of Paenibacillus sonchi LMG 24727 for comparative genomics.</title>
        <authorList>
            <person name="Lee G."/>
            <person name="Kim M.-J."/>
            <person name="Lim K."/>
            <person name="Shin J.-H."/>
        </authorList>
    </citation>
    <scope>NUCLEOTIDE SEQUENCE [LARGE SCALE GENOMIC DNA]</scope>
    <source>
        <strain evidence="3 4">LMG 24727</strain>
    </source>
</reference>
<proteinExistence type="predicted"/>
<dbReference type="EMBL" id="CP068595">
    <property type="protein sequence ID" value="QQZ58886.1"/>
    <property type="molecule type" value="Genomic_DNA"/>
</dbReference>
<dbReference type="PANTHER" id="PTHR24543:SF325">
    <property type="entry name" value="F5_8 TYPE C DOMAIN-CONTAINING PROTEIN"/>
    <property type="match status" value="1"/>
</dbReference>